<gene>
    <name evidence="2" type="ORF">GCM10022381_04240</name>
</gene>
<dbReference type="InterPro" id="IPR050378">
    <property type="entry name" value="Metallo-dep_Hydrolases_sf"/>
</dbReference>
<dbReference type="PANTHER" id="PTHR11647">
    <property type="entry name" value="HYDRANTOINASE/DIHYDROPYRIMIDINASE FAMILY MEMBER"/>
    <property type="match status" value="1"/>
</dbReference>
<name>A0ABP7K2E2_9MICO</name>
<dbReference type="InterPro" id="IPR013108">
    <property type="entry name" value="Amidohydro_3"/>
</dbReference>
<evidence type="ECO:0000313" key="2">
    <source>
        <dbReference type="EMBL" id="GAA3863383.1"/>
    </source>
</evidence>
<dbReference type="Gene3D" id="3.30.1490.130">
    <property type="entry name" value="D-aminoacylase. Domain 3"/>
    <property type="match status" value="1"/>
</dbReference>
<dbReference type="InterPro" id="IPR032466">
    <property type="entry name" value="Metal_Hydrolase"/>
</dbReference>
<proteinExistence type="predicted"/>
<comment type="caution">
    <text evidence="2">The sequence shown here is derived from an EMBL/GenBank/DDBJ whole genome shotgun (WGS) entry which is preliminary data.</text>
</comment>
<dbReference type="SUPFAM" id="SSF51338">
    <property type="entry name" value="Composite domain of metallo-dependent hydrolases"/>
    <property type="match status" value="1"/>
</dbReference>
<dbReference type="Pfam" id="PF07969">
    <property type="entry name" value="Amidohydro_3"/>
    <property type="match status" value="1"/>
</dbReference>
<dbReference type="Gene3D" id="2.30.40.10">
    <property type="entry name" value="Urease, subunit C, domain 1"/>
    <property type="match status" value="1"/>
</dbReference>
<feature type="domain" description="Amidohydrolase 3" evidence="1">
    <location>
        <begin position="45"/>
        <end position="516"/>
    </location>
</feature>
<evidence type="ECO:0000313" key="3">
    <source>
        <dbReference type="Proteomes" id="UP001501803"/>
    </source>
</evidence>
<dbReference type="InterPro" id="IPR011059">
    <property type="entry name" value="Metal-dep_hydrolase_composite"/>
</dbReference>
<evidence type="ECO:0000259" key="1">
    <source>
        <dbReference type="Pfam" id="PF07969"/>
    </source>
</evidence>
<dbReference type="RefSeq" id="WP_345061803.1">
    <property type="nucleotide sequence ID" value="NZ_BAABCN010000002.1"/>
</dbReference>
<dbReference type="Proteomes" id="UP001501803">
    <property type="component" value="Unassembled WGS sequence"/>
</dbReference>
<organism evidence="2 3">
    <name type="scientific">Leifsonia kafniensis</name>
    <dbReference type="NCBI Taxonomy" id="475957"/>
    <lineage>
        <taxon>Bacteria</taxon>
        <taxon>Bacillati</taxon>
        <taxon>Actinomycetota</taxon>
        <taxon>Actinomycetes</taxon>
        <taxon>Micrococcales</taxon>
        <taxon>Microbacteriaceae</taxon>
        <taxon>Leifsonia</taxon>
    </lineage>
</organism>
<reference evidence="3" key="1">
    <citation type="journal article" date="2019" name="Int. J. Syst. Evol. Microbiol.">
        <title>The Global Catalogue of Microorganisms (GCM) 10K type strain sequencing project: providing services to taxonomists for standard genome sequencing and annotation.</title>
        <authorList>
            <consortium name="The Broad Institute Genomics Platform"/>
            <consortium name="The Broad Institute Genome Sequencing Center for Infectious Disease"/>
            <person name="Wu L."/>
            <person name="Ma J."/>
        </authorList>
    </citation>
    <scope>NUCLEOTIDE SEQUENCE [LARGE SCALE GENOMIC DNA]</scope>
    <source>
        <strain evidence="3">JCM 17021</strain>
    </source>
</reference>
<sequence length="541" mass="57013">MSTPVLLRGGTVVDGTGRPSRRADIGLAGGLIVDAASIDRSTATVIDVGGLVVSPGFIDVHTHSDAVGLQSGDAAAPSDLVIAAARQGVTTEIAGNCGYSIFPSAHHPEFESSLREFSETLLGTGARPGADIADFRRRHDASRRLNNITSLVGHSTMRAAVMGFAQRAASRAETDELCAVLDAQLRGGAVGWSSGLIYPPGTYATTAELVALGRVSAAHAAPYVTHLRDEMSQVEAALQEALQVARQSGTSLHVSHHKTAGRFSAGKSVHTLAMMDEARADGIDVTCDVYPYVAGSTHLHALLPPWVAEGGFRSMFQRLADPAARERMRTEIVTGIAGWENTVGNGGWDRIDVATAATRPSAEGHSITLLAARAGRDPVDYVCELLQAESGQVTIISHSMDESDMRRVLAHPGTMVGSDGVPKGGKPHPRWAGTFARVLGRYVRELGVLELEDAVHRMTARPAARFGLAGRGVLASGKVADIAVFDPDTVLDQATFQDPMLHPLGVHHVFVAGQEVLRRQRPTGATPGAALHRLAGIRSLA</sequence>
<dbReference type="EMBL" id="BAABCN010000002">
    <property type="protein sequence ID" value="GAA3863383.1"/>
    <property type="molecule type" value="Genomic_DNA"/>
</dbReference>
<keyword evidence="3" id="KW-1185">Reference proteome</keyword>
<protein>
    <submittedName>
        <fullName evidence="2">D-aminoacylase</fullName>
    </submittedName>
</protein>
<dbReference type="PANTHER" id="PTHR11647:SF1">
    <property type="entry name" value="COLLAPSIN RESPONSE MEDIATOR PROTEIN"/>
    <property type="match status" value="1"/>
</dbReference>
<accession>A0ABP7K2E2</accession>
<dbReference type="InterPro" id="IPR023100">
    <property type="entry name" value="D-aminoacylase_insert_dom_sf"/>
</dbReference>
<dbReference type="SUPFAM" id="SSF51556">
    <property type="entry name" value="Metallo-dependent hydrolases"/>
    <property type="match status" value="1"/>
</dbReference>
<dbReference type="CDD" id="cd01297">
    <property type="entry name" value="D-aminoacylase"/>
    <property type="match status" value="1"/>
</dbReference>
<dbReference type="Gene3D" id="3.20.20.140">
    <property type="entry name" value="Metal-dependent hydrolases"/>
    <property type="match status" value="1"/>
</dbReference>